<organism evidence="2 3">
    <name type="scientific">Actinoplanes siamensis</name>
    <dbReference type="NCBI Taxonomy" id="1223317"/>
    <lineage>
        <taxon>Bacteria</taxon>
        <taxon>Bacillati</taxon>
        <taxon>Actinomycetota</taxon>
        <taxon>Actinomycetes</taxon>
        <taxon>Micromonosporales</taxon>
        <taxon>Micromonosporaceae</taxon>
        <taxon>Actinoplanes</taxon>
    </lineage>
</organism>
<keyword evidence="3" id="KW-1185">Reference proteome</keyword>
<dbReference type="RefSeq" id="WP_203680185.1">
    <property type="nucleotide sequence ID" value="NZ_BOMW01000027.1"/>
</dbReference>
<proteinExistence type="predicted"/>
<accession>A0A919TKR7</accession>
<dbReference type="Pfam" id="PF04738">
    <property type="entry name" value="Lant_dehydr_N"/>
    <property type="match status" value="1"/>
</dbReference>
<gene>
    <name evidence="2" type="ORF">Asi03nite_29780</name>
</gene>
<comment type="caution">
    <text evidence="2">The sequence shown here is derived from an EMBL/GenBank/DDBJ whole genome shotgun (WGS) entry which is preliminary data.</text>
</comment>
<evidence type="ECO:0000313" key="3">
    <source>
        <dbReference type="Proteomes" id="UP000629619"/>
    </source>
</evidence>
<sequence>MTGWTLGGWFVLRHAGLPFDWIERLGADEHLLRAADEVLDAGTATDATARYERAYAEAYRELERELHRLAAEPLVEEAVFVSAPDMWRNVWRRYVSDTEPATTSDARRTHRKVYTYLQRFCAKNETTSFFGPLGYGEVDAAADGPGARLCRDEPTRRLVYFAHWAVVELARVMRRDRALLPALPVAVAEPERLSGVAGGGATGKLAADLCDGGTPTVGALAARHGGLGTTLRALAPLLHSGVAELGPLYAGGRADEFDRLRAALAELDSGEAADRWVRRLADLDRLREEYRTTGFPDRVSVLDRLEARFTEVTGQPARRGGGIYADRYVVYEECRSPFRLTIGGAAAARLTDAVQAALTFSAAYGDLVQRRHRAWVLERWPADRATMPLPEYAERLCGDGDWSTRFDAGVEVPRPPPAPLPGPRYALPDICLAARTVDDLAAGRFDVVVARVHHHLLLDSWLAVAHPDPAEFARPAATWVRRHAEPAGLLGAAVSRRNKGFYVYPGEQVALRHQRAVETAGAGPLRPASTFTVTREPDGPRLRDAAGRERRLYLPLADLTGYPPLAALSAPPVLHARFGPAAGAGAGVGAVAEVRLDGAVYQRRRWHVEAPGARGLTPAARFLAVRRLVRQYGLPRFVYVRSDRDRKPYLLDTCSPLAVELFAHRSRPGEHVQLEQMSPGADQLWLTDAAGRRYTCELRMPAFTEGGAGP</sequence>
<dbReference type="Proteomes" id="UP000629619">
    <property type="component" value="Unassembled WGS sequence"/>
</dbReference>
<feature type="domain" description="Lantibiotic dehydratase N-terminal" evidence="1">
    <location>
        <begin position="72"/>
        <end position="187"/>
    </location>
</feature>
<reference evidence="2" key="1">
    <citation type="submission" date="2021-01" db="EMBL/GenBank/DDBJ databases">
        <title>Whole genome shotgun sequence of Actinoplanes siamensis NBRC 109076.</title>
        <authorList>
            <person name="Komaki H."/>
            <person name="Tamura T."/>
        </authorList>
    </citation>
    <scope>NUCLEOTIDE SEQUENCE</scope>
    <source>
        <strain evidence="2">NBRC 109076</strain>
    </source>
</reference>
<dbReference type="InterPro" id="IPR006827">
    <property type="entry name" value="Lant_deHydtase_N"/>
</dbReference>
<evidence type="ECO:0000313" key="2">
    <source>
        <dbReference type="EMBL" id="GIF05440.1"/>
    </source>
</evidence>
<dbReference type="AlphaFoldDB" id="A0A919TKR7"/>
<dbReference type="EMBL" id="BOMW01000027">
    <property type="protein sequence ID" value="GIF05440.1"/>
    <property type="molecule type" value="Genomic_DNA"/>
</dbReference>
<evidence type="ECO:0000259" key="1">
    <source>
        <dbReference type="Pfam" id="PF04738"/>
    </source>
</evidence>
<name>A0A919TKR7_9ACTN</name>
<protein>
    <submittedName>
        <fullName evidence="2">Lantibiotic dehydratase</fullName>
    </submittedName>
</protein>